<sequence>MKSVQRSILFSALDRYVGLLLVFVVTAVLARLLSPEEFGIYAVANAVTSIIAACFQEFAGASYLIQKRELSRASVQTTFTITLMISAATAFVLFVSAQPIARFFELDRLGRGIEVSSLNLLLLPFSGTIAALFRREMQFGVLAICNLAAGTTIAVVSVGLAMAHFSYMAPLWGGVAGNGVLAVMLLIWRRDFGAMRPSLIDCREIVGFGLYSGAVSVVNVFFGLAPQLFLARVLDFTAVGLYSRATASTQIFDKLVTQVISPVVMPAIVARSKAGGDLKAVYLEAIQLLSAVQWPFLVFMAIMARPIILIWLGPTWLEIVPLVQLLCIGNLALFAACLTYPMFVAVGRVQDALISSLISLPPSLLVILGASFLGVHAVAASALVTLPFQALVAFYFLGRQLGLRPAEFVRTLWRSGAVTVLVIAGVSICAALTEAGGLTSGAGLASAFSVAVLCCWLGLMVTGHPLLQQFHYAAAGLARMAPGLWPSRTAP</sequence>
<comment type="similarity">
    <text evidence="2">Belongs to the polysaccharide synthase family.</text>
</comment>
<evidence type="ECO:0000313" key="8">
    <source>
        <dbReference type="Proteomes" id="UP000215703"/>
    </source>
</evidence>
<dbReference type="GO" id="GO:0005886">
    <property type="term" value="C:plasma membrane"/>
    <property type="evidence" value="ECO:0007669"/>
    <property type="project" value="UniProtKB-SubCell"/>
</dbReference>
<reference evidence="7 8" key="2">
    <citation type="journal article" date="2017" name="Syst. Appl. Microbiol.">
        <title>Soybeans inoculated with root zone soils of Canadian native legumes harbour diverse and novel Bradyrhizobium spp. that possess agricultural potential.</title>
        <authorList>
            <person name="Bromfield E.S.P."/>
            <person name="Cloutier S."/>
            <person name="Tambong J.T."/>
            <person name="Tran Thi T.V."/>
        </authorList>
    </citation>
    <scope>NUCLEOTIDE SEQUENCE [LARGE SCALE GENOMIC DNA]</scope>
    <source>
        <strain evidence="7 8">OO99</strain>
    </source>
</reference>
<dbReference type="PANTHER" id="PTHR30250">
    <property type="entry name" value="PST FAMILY PREDICTED COLANIC ACID TRANSPORTER"/>
    <property type="match status" value="1"/>
</dbReference>
<accession>A0A5H2YSW1</accession>
<dbReference type="KEGG" id="bot:CIT37_36170"/>
<dbReference type="PANTHER" id="PTHR30250:SF10">
    <property type="entry name" value="LIPOPOLYSACCHARIDE BIOSYNTHESIS PROTEIN WZXC"/>
    <property type="match status" value="1"/>
</dbReference>
<keyword evidence="5" id="KW-1133">Transmembrane helix</keyword>
<reference evidence="7 8" key="1">
    <citation type="journal article" date="2014" name="Int. J. Syst. Evol. Microbiol.">
        <title>Bradyrhizobium ottawaense sp. nov., a symbiotic nitrogen fixing bacterium from root nodules of soybeans in Canada.</title>
        <authorList>
            <person name="Yu X."/>
            <person name="Cloutier S."/>
            <person name="Tambong J.T."/>
            <person name="Bromfield E.S."/>
        </authorList>
    </citation>
    <scope>NUCLEOTIDE SEQUENCE [LARGE SCALE GENOMIC DNA]</scope>
    <source>
        <strain evidence="7 8">OO99</strain>
    </source>
</reference>
<gene>
    <name evidence="7" type="ORF">CIT37_36170</name>
</gene>
<evidence type="ECO:0000256" key="1">
    <source>
        <dbReference type="ARBA" id="ARBA00004651"/>
    </source>
</evidence>
<name>A0A2U8PL69_9BRAD</name>
<dbReference type="Pfam" id="PF13440">
    <property type="entry name" value="Polysacc_synt_3"/>
    <property type="match status" value="1"/>
</dbReference>
<evidence type="ECO:0000256" key="4">
    <source>
        <dbReference type="ARBA" id="ARBA00022692"/>
    </source>
</evidence>
<dbReference type="OrthoDB" id="7356923at2"/>
<organism evidence="7 8">
    <name type="scientific">Bradyrhizobium ottawaense</name>
    <dbReference type="NCBI Taxonomy" id="931866"/>
    <lineage>
        <taxon>Bacteria</taxon>
        <taxon>Pseudomonadati</taxon>
        <taxon>Pseudomonadota</taxon>
        <taxon>Alphaproteobacteria</taxon>
        <taxon>Hyphomicrobiales</taxon>
        <taxon>Nitrobacteraceae</taxon>
        <taxon>Bradyrhizobium</taxon>
    </lineage>
</organism>
<keyword evidence="3" id="KW-1003">Cell membrane</keyword>
<keyword evidence="6" id="KW-0472">Membrane</keyword>
<keyword evidence="4" id="KW-0812">Transmembrane</keyword>
<evidence type="ECO:0000256" key="2">
    <source>
        <dbReference type="ARBA" id="ARBA00007430"/>
    </source>
</evidence>
<dbReference type="RefSeq" id="WP_049801693.1">
    <property type="nucleotide sequence ID" value="NZ_AXAF01000025.1"/>
</dbReference>
<dbReference type="AlphaFoldDB" id="A0A2U8PL69"/>
<evidence type="ECO:0000313" key="7">
    <source>
        <dbReference type="EMBL" id="AWL98469.1"/>
    </source>
</evidence>
<evidence type="ECO:0000256" key="3">
    <source>
        <dbReference type="ARBA" id="ARBA00022475"/>
    </source>
</evidence>
<dbReference type="Proteomes" id="UP000215703">
    <property type="component" value="Chromosome"/>
</dbReference>
<accession>A0A2U8PL69</accession>
<comment type="subcellular location">
    <subcellularLocation>
        <location evidence="1">Cell membrane</location>
        <topology evidence="1">Multi-pass membrane protein</topology>
    </subcellularLocation>
</comment>
<dbReference type="EMBL" id="CP029425">
    <property type="protein sequence ID" value="AWL98469.1"/>
    <property type="molecule type" value="Genomic_DNA"/>
</dbReference>
<dbReference type="InterPro" id="IPR050833">
    <property type="entry name" value="Poly_Biosynth_Transport"/>
</dbReference>
<evidence type="ECO:0000256" key="5">
    <source>
        <dbReference type="ARBA" id="ARBA00022989"/>
    </source>
</evidence>
<protein>
    <submittedName>
        <fullName evidence="7">Polysaccharide biosynthesis protein</fullName>
    </submittedName>
</protein>
<proteinExistence type="inferred from homology"/>
<evidence type="ECO:0000256" key="6">
    <source>
        <dbReference type="ARBA" id="ARBA00023136"/>
    </source>
</evidence>